<protein>
    <submittedName>
        <fullName evidence="1">Uncharacterized protein</fullName>
    </submittedName>
</protein>
<dbReference type="HOGENOM" id="CLU_3375216_0_0_10"/>
<dbReference type="STRING" id="999422.HMPREF9944_01837"/>
<proteinExistence type="predicted"/>
<reference evidence="1 2" key="1">
    <citation type="submission" date="2011-12" db="EMBL/GenBank/DDBJ databases">
        <title>The Genome Sequence of Prevotella maculosa OT 289.</title>
        <authorList>
            <consortium name="The Broad Institute Genome Sequencing Platform"/>
            <person name="Earl A."/>
            <person name="Ward D."/>
            <person name="Feldgarden M."/>
            <person name="Gevers D."/>
            <person name="Izard J."/>
            <person name="Blanton J.M."/>
            <person name="Mathney J."/>
            <person name="Tanner A.C."/>
            <person name="Dewhirst F.E."/>
            <person name="Young S.K."/>
            <person name="Zeng Q."/>
            <person name="Gargeya S."/>
            <person name="Fitzgerald M."/>
            <person name="Haas B."/>
            <person name="Abouelleil A."/>
            <person name="Alvarado L."/>
            <person name="Arachchi H.M."/>
            <person name="Berlin A."/>
            <person name="Chapman S.B."/>
            <person name="Gearin G."/>
            <person name="Goldberg J."/>
            <person name="Griggs A."/>
            <person name="Gujja S."/>
            <person name="Hansen M."/>
            <person name="Heiman D."/>
            <person name="Howarth C."/>
            <person name="Larimer J."/>
            <person name="Lui A."/>
            <person name="MacDonald P.J.P."/>
            <person name="McCowen C."/>
            <person name="Montmayeur A."/>
            <person name="Murphy C."/>
            <person name="Neiman D."/>
            <person name="Pearson M."/>
            <person name="Priest M."/>
            <person name="Roberts A."/>
            <person name="Saif S."/>
            <person name="Shea T."/>
            <person name="Sisk P."/>
            <person name="Stolte C."/>
            <person name="Sykes S."/>
            <person name="Wortman J."/>
            <person name="Nusbaum C."/>
            <person name="Birren B."/>
        </authorList>
    </citation>
    <scope>NUCLEOTIDE SEQUENCE [LARGE SCALE GENOMIC DNA]</scope>
    <source>
        <strain evidence="1 2">OT 289</strain>
    </source>
</reference>
<comment type="caution">
    <text evidence="1">The sequence shown here is derived from an EMBL/GenBank/DDBJ whole genome shotgun (WGS) entry which is preliminary data.</text>
</comment>
<evidence type="ECO:0000313" key="2">
    <source>
        <dbReference type="Proteomes" id="UP000003167"/>
    </source>
</evidence>
<organism evidence="1 2">
    <name type="scientific">Segatella maculosa OT 289</name>
    <dbReference type="NCBI Taxonomy" id="999422"/>
    <lineage>
        <taxon>Bacteria</taxon>
        <taxon>Pseudomonadati</taxon>
        <taxon>Bacteroidota</taxon>
        <taxon>Bacteroidia</taxon>
        <taxon>Bacteroidales</taxon>
        <taxon>Prevotellaceae</taxon>
        <taxon>Segatella</taxon>
    </lineage>
</organism>
<dbReference type="Proteomes" id="UP000003167">
    <property type="component" value="Unassembled WGS sequence"/>
</dbReference>
<sequence length="34" mass="4182">MPFFAFYLTFFPFLFCFLKGIAYICQINKQFFNN</sequence>
<dbReference type="AlphaFoldDB" id="H1HNU3"/>
<keyword evidence="2" id="KW-1185">Reference proteome</keyword>
<evidence type="ECO:0000313" key="1">
    <source>
        <dbReference type="EMBL" id="EHO68806.1"/>
    </source>
</evidence>
<name>H1HNU3_9BACT</name>
<dbReference type="EMBL" id="AGEK01000031">
    <property type="protein sequence ID" value="EHO68806.1"/>
    <property type="molecule type" value="Genomic_DNA"/>
</dbReference>
<accession>H1HNU3</accession>
<gene>
    <name evidence="1" type="ORF">HMPREF9944_01837</name>
</gene>